<feature type="chain" id="PRO_5014573886" description="Non-specific lipid-transfer protein" evidence="5">
    <location>
        <begin position="27"/>
        <end position="122"/>
    </location>
</feature>
<evidence type="ECO:0000256" key="2">
    <source>
        <dbReference type="ARBA" id="ARBA00022729"/>
    </source>
</evidence>
<evidence type="ECO:0000256" key="1">
    <source>
        <dbReference type="ARBA" id="ARBA00009748"/>
    </source>
</evidence>
<dbReference type="SMART" id="SM00499">
    <property type="entry name" value="AAI"/>
    <property type="match status" value="1"/>
</dbReference>
<evidence type="ECO:0000259" key="6">
    <source>
        <dbReference type="SMART" id="SM00499"/>
    </source>
</evidence>
<feature type="signal peptide" evidence="5">
    <location>
        <begin position="1"/>
        <end position="26"/>
    </location>
</feature>
<evidence type="ECO:0000313" key="11">
    <source>
        <dbReference type="Proteomes" id="UP000265566"/>
    </source>
</evidence>
<dbReference type="OrthoDB" id="1862539at2759"/>
<dbReference type="Gene3D" id="1.10.110.10">
    <property type="entry name" value="Plant lipid-transfer and hydrophobic proteins"/>
    <property type="match status" value="1"/>
</dbReference>
<reference evidence="11" key="4">
    <citation type="journal article" date="2018" name="Nat. Plants">
        <title>Whole-genome landscape of Medicago truncatula symbiotic genes.</title>
        <authorList>
            <person name="Pecrix Y."/>
            <person name="Staton S.E."/>
            <person name="Sallet E."/>
            <person name="Lelandais-Briere C."/>
            <person name="Moreau S."/>
            <person name="Carrere S."/>
            <person name="Blein T."/>
            <person name="Jardinaud M.F."/>
            <person name="Latrasse D."/>
            <person name="Zouine M."/>
            <person name="Zahm M."/>
            <person name="Kreplak J."/>
            <person name="Mayjonade B."/>
            <person name="Satge C."/>
            <person name="Perez M."/>
            <person name="Cauet S."/>
            <person name="Marande W."/>
            <person name="Chantry-Darmon C."/>
            <person name="Lopez-Roques C."/>
            <person name="Bouchez O."/>
            <person name="Berard A."/>
            <person name="Debelle F."/>
            <person name="Munos S."/>
            <person name="Bendahmane A."/>
            <person name="Berges H."/>
            <person name="Niebel A."/>
            <person name="Buitink J."/>
            <person name="Frugier F."/>
            <person name="Benhamed M."/>
            <person name="Crespi M."/>
            <person name="Gouzy J."/>
            <person name="Gamas P."/>
        </authorList>
    </citation>
    <scope>NUCLEOTIDE SEQUENCE [LARGE SCALE GENOMIC DNA]</scope>
    <source>
        <strain evidence="11">cv. Jemalong A17</strain>
    </source>
</reference>
<dbReference type="Proteomes" id="UP000265566">
    <property type="component" value="Chromosome 7"/>
</dbReference>
<evidence type="ECO:0000313" key="10">
    <source>
        <dbReference type="Proteomes" id="UP000002051"/>
    </source>
</evidence>
<keyword evidence="10" id="KW-1185">Reference proteome</keyword>
<protein>
    <recommendedName>
        <fullName evidence="4">Non-specific lipid-transfer protein</fullName>
    </recommendedName>
</protein>
<dbReference type="InterPro" id="IPR000528">
    <property type="entry name" value="Plant_nsLTP"/>
</dbReference>
<evidence type="ECO:0000313" key="7">
    <source>
        <dbReference type="EMBL" id="AES79800.1"/>
    </source>
</evidence>
<feature type="domain" description="Bifunctional inhibitor/plant lipid transfer protein/seed storage helical" evidence="6">
    <location>
        <begin position="32"/>
        <end position="118"/>
    </location>
</feature>
<dbReference type="PANTHER" id="PTHR33076">
    <property type="entry name" value="NON-SPECIFIC LIPID-TRANSFER PROTEIN 2-RELATED"/>
    <property type="match status" value="1"/>
</dbReference>
<evidence type="ECO:0000256" key="5">
    <source>
        <dbReference type="SAM" id="SignalP"/>
    </source>
</evidence>
<dbReference type="GO" id="GO:0006869">
    <property type="term" value="P:lipid transport"/>
    <property type="evidence" value="ECO:0007669"/>
    <property type="project" value="InterPro"/>
</dbReference>
<comment type="function">
    <text evidence="4">Plant non-specific lipid-transfer proteins transfer phospholipids as well as galactolipids across membranes. May play a role in wax or cutin deposition in the cell walls of expanding epidermal cells and certain secretory tissues.</text>
</comment>
<sequence>MASSMLIKVTCLSVMCLLLAIPLANADPDPKCKNVAESIIPCVEYIMTPDASNPPAPCCNGMTSLAGQVQALPERQFACRCIKDGIFDLPDLNLAALAALPNNCGVDLRFQITPDMDCDNLN</sequence>
<dbReference type="Gramene" id="rna41182">
    <property type="protein sequence ID" value="RHN46663.1"/>
    <property type="gene ID" value="gene41182"/>
</dbReference>
<keyword evidence="4" id="KW-0446">Lipid-binding</keyword>
<dbReference type="InterPro" id="IPR016140">
    <property type="entry name" value="Bifunc_inhib/LTP/seed_store"/>
</dbReference>
<evidence type="ECO:0000313" key="8">
    <source>
        <dbReference type="EMBL" id="RHN46663.1"/>
    </source>
</evidence>
<keyword evidence="3" id="KW-1015">Disulfide bond</keyword>
<dbReference type="SUPFAM" id="SSF47699">
    <property type="entry name" value="Bifunctional inhibitor/lipid-transfer protein/seed storage 2S albumin"/>
    <property type="match status" value="1"/>
</dbReference>
<dbReference type="AlphaFoldDB" id="G7KX40"/>
<dbReference type="InterPro" id="IPR036312">
    <property type="entry name" value="Bifun_inhib/LTP/seed_sf"/>
</dbReference>
<organism evidence="7 10">
    <name type="scientific">Medicago truncatula</name>
    <name type="common">Barrel medic</name>
    <name type="synonym">Medicago tribuloides</name>
    <dbReference type="NCBI Taxonomy" id="3880"/>
    <lineage>
        <taxon>Eukaryota</taxon>
        <taxon>Viridiplantae</taxon>
        <taxon>Streptophyta</taxon>
        <taxon>Embryophyta</taxon>
        <taxon>Tracheophyta</taxon>
        <taxon>Spermatophyta</taxon>
        <taxon>Magnoliopsida</taxon>
        <taxon>eudicotyledons</taxon>
        <taxon>Gunneridae</taxon>
        <taxon>Pentapetalae</taxon>
        <taxon>rosids</taxon>
        <taxon>fabids</taxon>
        <taxon>Fabales</taxon>
        <taxon>Fabaceae</taxon>
        <taxon>Papilionoideae</taxon>
        <taxon>50 kb inversion clade</taxon>
        <taxon>NPAAA clade</taxon>
        <taxon>Hologalegina</taxon>
        <taxon>IRL clade</taxon>
        <taxon>Trifolieae</taxon>
        <taxon>Medicago</taxon>
    </lineage>
</organism>
<reference evidence="7 10" key="2">
    <citation type="journal article" date="2014" name="BMC Genomics">
        <title>An improved genome release (version Mt4.0) for the model legume Medicago truncatula.</title>
        <authorList>
            <person name="Tang H."/>
            <person name="Krishnakumar V."/>
            <person name="Bidwell S."/>
            <person name="Rosen B."/>
            <person name="Chan A."/>
            <person name="Zhou S."/>
            <person name="Gentzbittel L."/>
            <person name="Childs K.L."/>
            <person name="Yandell M."/>
            <person name="Gundlach H."/>
            <person name="Mayer K.F."/>
            <person name="Schwartz D.C."/>
            <person name="Town C.D."/>
        </authorList>
    </citation>
    <scope>GENOME REANNOTATION</scope>
    <source>
        <strain evidence="9 10">cv. Jemalong A17</strain>
    </source>
</reference>
<dbReference type="EnsemblPlants" id="AES79800">
    <property type="protein sequence ID" value="AES79800"/>
    <property type="gene ID" value="MTR_7g072760"/>
</dbReference>
<keyword evidence="4" id="KW-0813">Transport</keyword>
<dbReference type="EMBL" id="CM001223">
    <property type="protein sequence ID" value="AES79800.1"/>
    <property type="molecule type" value="Genomic_DNA"/>
</dbReference>
<dbReference type="EMBL" id="PSQE01000007">
    <property type="protein sequence ID" value="RHN46663.1"/>
    <property type="molecule type" value="Genomic_DNA"/>
</dbReference>
<accession>G7KX40</accession>
<evidence type="ECO:0000256" key="4">
    <source>
        <dbReference type="RuleBase" id="RU000628"/>
    </source>
</evidence>
<dbReference type="PROSITE" id="PS00597">
    <property type="entry name" value="PLANT_LTP"/>
    <property type="match status" value="1"/>
</dbReference>
<dbReference type="PaxDb" id="3880-AES79800"/>
<dbReference type="STRING" id="3880.G7KX40"/>
<dbReference type="OMA" id="PCVEYIM"/>
<dbReference type="KEGG" id="mtr:11442080"/>
<dbReference type="PRINTS" id="PR00382">
    <property type="entry name" value="LIPIDTRNSFER"/>
</dbReference>
<evidence type="ECO:0000313" key="9">
    <source>
        <dbReference type="EnsemblPlants" id="AES79800"/>
    </source>
</evidence>
<evidence type="ECO:0000256" key="3">
    <source>
        <dbReference type="ARBA" id="ARBA00023157"/>
    </source>
</evidence>
<keyword evidence="2 5" id="KW-0732">Signal</keyword>
<reference evidence="7 10" key="1">
    <citation type="journal article" date="2011" name="Nature">
        <title>The Medicago genome provides insight into the evolution of rhizobial symbioses.</title>
        <authorList>
            <person name="Young N.D."/>
            <person name="Debelle F."/>
            <person name="Oldroyd G.E."/>
            <person name="Geurts R."/>
            <person name="Cannon S.B."/>
            <person name="Udvardi M.K."/>
            <person name="Benedito V.A."/>
            <person name="Mayer K.F."/>
            <person name="Gouzy J."/>
            <person name="Schoof H."/>
            <person name="Van de Peer Y."/>
            <person name="Proost S."/>
            <person name="Cook D.R."/>
            <person name="Meyers B.C."/>
            <person name="Spannagl M."/>
            <person name="Cheung F."/>
            <person name="De Mita S."/>
            <person name="Krishnakumar V."/>
            <person name="Gundlach H."/>
            <person name="Zhou S."/>
            <person name="Mudge J."/>
            <person name="Bharti A.K."/>
            <person name="Murray J.D."/>
            <person name="Naoumkina M.A."/>
            <person name="Rosen B."/>
            <person name="Silverstein K.A."/>
            <person name="Tang H."/>
            <person name="Rombauts S."/>
            <person name="Zhao P.X."/>
            <person name="Zhou P."/>
            <person name="Barbe V."/>
            <person name="Bardou P."/>
            <person name="Bechner M."/>
            <person name="Bellec A."/>
            <person name="Berger A."/>
            <person name="Berges H."/>
            <person name="Bidwell S."/>
            <person name="Bisseling T."/>
            <person name="Choisne N."/>
            <person name="Couloux A."/>
            <person name="Denny R."/>
            <person name="Deshpande S."/>
            <person name="Dai X."/>
            <person name="Doyle J.J."/>
            <person name="Dudez A.M."/>
            <person name="Farmer A.D."/>
            <person name="Fouteau S."/>
            <person name="Franken C."/>
            <person name="Gibelin C."/>
            <person name="Gish J."/>
            <person name="Goldstein S."/>
            <person name="Gonzalez A.J."/>
            <person name="Green P.J."/>
            <person name="Hallab A."/>
            <person name="Hartog M."/>
            <person name="Hua A."/>
            <person name="Humphray S.J."/>
            <person name="Jeong D.H."/>
            <person name="Jing Y."/>
            <person name="Jocker A."/>
            <person name="Kenton S.M."/>
            <person name="Kim D.J."/>
            <person name="Klee K."/>
            <person name="Lai H."/>
            <person name="Lang C."/>
            <person name="Lin S."/>
            <person name="Macmil S.L."/>
            <person name="Magdelenat G."/>
            <person name="Matthews L."/>
            <person name="McCorrison J."/>
            <person name="Monaghan E.L."/>
            <person name="Mun J.H."/>
            <person name="Najar F.Z."/>
            <person name="Nicholson C."/>
            <person name="Noirot C."/>
            <person name="O'Bleness M."/>
            <person name="Paule C.R."/>
            <person name="Poulain J."/>
            <person name="Prion F."/>
            <person name="Qin B."/>
            <person name="Qu C."/>
            <person name="Retzel E.F."/>
            <person name="Riddle C."/>
            <person name="Sallet E."/>
            <person name="Samain S."/>
            <person name="Samson N."/>
            <person name="Sanders I."/>
            <person name="Saurat O."/>
            <person name="Scarpelli C."/>
            <person name="Schiex T."/>
            <person name="Segurens B."/>
            <person name="Severin A.J."/>
            <person name="Sherrier D.J."/>
            <person name="Shi R."/>
            <person name="Sims S."/>
            <person name="Singer S.R."/>
            <person name="Sinharoy S."/>
            <person name="Sterck L."/>
            <person name="Viollet A."/>
            <person name="Wang B.B."/>
            <person name="Wang K."/>
            <person name="Wang M."/>
            <person name="Wang X."/>
            <person name="Warfsmann J."/>
            <person name="Weissenbach J."/>
            <person name="White D.D."/>
            <person name="White J.D."/>
            <person name="Wiley G.B."/>
            <person name="Wincker P."/>
            <person name="Xing Y."/>
            <person name="Yang L."/>
            <person name="Yao Z."/>
            <person name="Ying F."/>
            <person name="Zhai J."/>
            <person name="Zhou L."/>
            <person name="Zuber A."/>
            <person name="Denarie J."/>
            <person name="Dixon R.A."/>
            <person name="May G.D."/>
            <person name="Schwartz D.C."/>
            <person name="Rogers J."/>
            <person name="Quetier F."/>
            <person name="Town C.D."/>
            <person name="Roe B.A."/>
        </authorList>
    </citation>
    <scope>NUCLEOTIDE SEQUENCE [LARGE SCALE GENOMIC DNA]</scope>
    <source>
        <strain evidence="7">A17</strain>
        <strain evidence="9 10">cv. Jemalong A17</strain>
    </source>
</reference>
<dbReference type="GO" id="GO:0008289">
    <property type="term" value="F:lipid binding"/>
    <property type="evidence" value="ECO:0007669"/>
    <property type="project" value="UniProtKB-KW"/>
</dbReference>
<dbReference type="HOGENOM" id="CLU_128423_0_0_1"/>
<dbReference type="Pfam" id="PF00234">
    <property type="entry name" value="Tryp_alpha_amyl"/>
    <property type="match status" value="1"/>
</dbReference>
<reference evidence="9" key="3">
    <citation type="submission" date="2015-04" db="UniProtKB">
        <authorList>
            <consortium name="EnsemblPlants"/>
        </authorList>
    </citation>
    <scope>IDENTIFICATION</scope>
    <source>
        <strain evidence="9">cv. Jemalong A17</strain>
    </source>
</reference>
<proteinExistence type="inferred from homology"/>
<reference evidence="8" key="5">
    <citation type="journal article" date="2018" name="Nat. Plants">
        <title>Whole-genome landscape of Medicago truncatula symbiotic genes.</title>
        <authorList>
            <person name="Pecrix Y."/>
            <person name="Gamas P."/>
            <person name="Carrere S."/>
        </authorList>
    </citation>
    <scope>NUCLEOTIDE SEQUENCE</scope>
    <source>
        <tissue evidence="8">Leaves</tissue>
    </source>
</reference>
<dbReference type="Proteomes" id="UP000002051">
    <property type="component" value="Unassembled WGS sequence"/>
</dbReference>
<gene>
    <name evidence="9" type="primary">11442080</name>
    <name evidence="7" type="ordered locus">MTR_7g072760</name>
    <name evidence="8" type="ORF">MtrunA17_Chr7g0244651</name>
</gene>
<comment type="similarity">
    <text evidence="1 4">Belongs to the plant LTP family.</text>
</comment>
<name>G7KX40_MEDTR</name>